<dbReference type="Gene3D" id="3.80.10.10">
    <property type="entry name" value="Ribonuclease Inhibitor"/>
    <property type="match status" value="1"/>
</dbReference>
<evidence type="ECO:0000313" key="8">
    <source>
        <dbReference type="Proteomes" id="UP000887013"/>
    </source>
</evidence>
<dbReference type="PANTHER" id="PTHR24368">
    <property type="entry name" value="AMPHOTERIN-INDUCED PROTEIN"/>
    <property type="match status" value="1"/>
</dbReference>
<dbReference type="PANTHER" id="PTHR24368:SF210">
    <property type="entry name" value="SURFACE ANTIGEN BSPA-LIKE"/>
    <property type="match status" value="1"/>
</dbReference>
<evidence type="ECO:0000256" key="1">
    <source>
        <dbReference type="ARBA" id="ARBA00004479"/>
    </source>
</evidence>
<evidence type="ECO:0000256" key="6">
    <source>
        <dbReference type="SAM" id="SignalP"/>
    </source>
</evidence>
<reference evidence="7" key="1">
    <citation type="submission" date="2020-08" db="EMBL/GenBank/DDBJ databases">
        <title>Multicomponent nature underlies the extraordinary mechanical properties of spider dragline silk.</title>
        <authorList>
            <person name="Kono N."/>
            <person name="Nakamura H."/>
            <person name="Mori M."/>
            <person name="Yoshida Y."/>
            <person name="Ohtoshi R."/>
            <person name="Malay A.D."/>
            <person name="Moran D.A.P."/>
            <person name="Tomita M."/>
            <person name="Numata K."/>
            <person name="Arakawa K."/>
        </authorList>
    </citation>
    <scope>NUCLEOTIDE SEQUENCE</scope>
</reference>
<dbReference type="InterPro" id="IPR032675">
    <property type="entry name" value="LRR_dom_sf"/>
</dbReference>
<dbReference type="InterPro" id="IPR031283">
    <property type="entry name" value="AMIGO"/>
</dbReference>
<proteinExistence type="predicted"/>
<evidence type="ECO:0000256" key="2">
    <source>
        <dbReference type="ARBA" id="ARBA00022692"/>
    </source>
</evidence>
<keyword evidence="5" id="KW-0325">Glycoprotein</keyword>
<name>A0A8X6PZ11_NEPPI</name>
<dbReference type="AlphaFoldDB" id="A0A8X6PZ11"/>
<evidence type="ECO:0000256" key="3">
    <source>
        <dbReference type="ARBA" id="ARBA00022989"/>
    </source>
</evidence>
<feature type="signal peptide" evidence="6">
    <location>
        <begin position="1"/>
        <end position="22"/>
    </location>
</feature>
<keyword evidence="8" id="KW-1185">Reference proteome</keyword>
<dbReference type="Proteomes" id="UP000887013">
    <property type="component" value="Unassembled WGS sequence"/>
</dbReference>
<sequence>MLSILSVAKLFVFFSILCLTFGNNCPPPRTILPCTCDESLSTSYLCENITSAETFFDIIENTGGLSFNMLFVHNSVLQYLPTSAIISENFKFLAIRNTELDSLFDKPPTGKNSLDKIVLDNVTLHRNLQWDLFKGLTKLSRLEIYKTEVKSLGNDFKLNISPNLRFLLMDNTNTMRLSKDAFENLNVLSGIVIKSSHIKVLKRSMFPKPAAIESLAFMNNKIEFLPDDIFSDMPKLWELIFSSNKISILKESIFKDFSHHYCMLNVYDNPIKCGCELQWIVQGTMLQISGECQDPEFRKGKRIESLMPNDFGFC</sequence>
<evidence type="ECO:0000256" key="4">
    <source>
        <dbReference type="ARBA" id="ARBA00023136"/>
    </source>
</evidence>
<keyword evidence="4" id="KW-0472">Membrane</keyword>
<accession>A0A8X6PZ11</accession>
<dbReference type="EMBL" id="BMAW01073542">
    <property type="protein sequence ID" value="GFT88202.1"/>
    <property type="molecule type" value="Genomic_DNA"/>
</dbReference>
<comment type="caution">
    <text evidence="7">The sequence shown here is derived from an EMBL/GenBank/DDBJ whole genome shotgun (WGS) entry which is preliminary data.</text>
</comment>
<dbReference type="OrthoDB" id="6436857at2759"/>
<dbReference type="GO" id="GO:0016020">
    <property type="term" value="C:membrane"/>
    <property type="evidence" value="ECO:0007669"/>
    <property type="project" value="UniProtKB-SubCell"/>
</dbReference>
<keyword evidence="6" id="KW-0732">Signal</keyword>
<keyword evidence="2" id="KW-0812">Transmembrane</keyword>
<dbReference type="SUPFAM" id="SSF52058">
    <property type="entry name" value="L domain-like"/>
    <property type="match status" value="2"/>
</dbReference>
<keyword evidence="3" id="KW-1133">Transmembrane helix</keyword>
<comment type="subcellular location">
    <subcellularLocation>
        <location evidence="1">Membrane</location>
        <topology evidence="1">Single-pass type I membrane protein</topology>
    </subcellularLocation>
</comment>
<evidence type="ECO:0000256" key="5">
    <source>
        <dbReference type="ARBA" id="ARBA00023180"/>
    </source>
</evidence>
<feature type="chain" id="PRO_5036475072" evidence="6">
    <location>
        <begin position="23"/>
        <end position="314"/>
    </location>
</feature>
<evidence type="ECO:0000313" key="7">
    <source>
        <dbReference type="EMBL" id="GFT88202.1"/>
    </source>
</evidence>
<protein>
    <submittedName>
        <fullName evidence="7">Uncharacterized protein</fullName>
    </submittedName>
</protein>
<gene>
    <name evidence="7" type="ORF">NPIL_637731</name>
</gene>
<organism evidence="7 8">
    <name type="scientific">Nephila pilipes</name>
    <name type="common">Giant wood spider</name>
    <name type="synonym">Nephila maculata</name>
    <dbReference type="NCBI Taxonomy" id="299642"/>
    <lineage>
        <taxon>Eukaryota</taxon>
        <taxon>Metazoa</taxon>
        <taxon>Ecdysozoa</taxon>
        <taxon>Arthropoda</taxon>
        <taxon>Chelicerata</taxon>
        <taxon>Arachnida</taxon>
        <taxon>Araneae</taxon>
        <taxon>Araneomorphae</taxon>
        <taxon>Entelegynae</taxon>
        <taxon>Araneoidea</taxon>
        <taxon>Nephilidae</taxon>
        <taxon>Nephila</taxon>
    </lineage>
</organism>